<reference evidence="1 2" key="1">
    <citation type="submission" date="2019-09" db="EMBL/GenBank/DDBJ databases">
        <title>Taxonomy of Antarctic Massilia spp.: description of Massilia rubra sp. nov., Massilia aquatica sp. nov., Massilia mucilaginosa sp. nov., Massilia frigida sp. nov. isolated from streams, lakes and regoliths.</title>
        <authorList>
            <person name="Holochova P."/>
            <person name="Sedlacek I."/>
            <person name="Kralova S."/>
            <person name="Maslanova I."/>
            <person name="Busse H.-J."/>
            <person name="Stankova E."/>
            <person name="Vrbovska V."/>
            <person name="Kovarovic V."/>
            <person name="Bartak M."/>
            <person name="Svec P."/>
            <person name="Pantucek R."/>
        </authorList>
    </citation>
    <scope>NUCLEOTIDE SEQUENCE [LARGE SCALE GENOMIC DNA]</scope>
    <source>
        <strain evidence="1 2">CCM 8692</strain>
    </source>
</reference>
<evidence type="ECO:0000313" key="1">
    <source>
        <dbReference type="EMBL" id="NHZ34405.1"/>
    </source>
</evidence>
<protein>
    <recommendedName>
        <fullName evidence="3">FeoB-associated Cys-rich membrane protein</fullName>
    </recommendedName>
</protein>
<sequence>MLDYLIVGLIVAVAAWYAASKYLPTSLRNKLFGQNKASSGCGSGCSSCGTCEDGPAAPRIGADTPSGNNKQRVIELHLK</sequence>
<keyword evidence="2" id="KW-1185">Reference proteome</keyword>
<organism evidence="1 2">
    <name type="scientific">Massilia rubra</name>
    <dbReference type="NCBI Taxonomy" id="2607910"/>
    <lineage>
        <taxon>Bacteria</taxon>
        <taxon>Pseudomonadati</taxon>
        <taxon>Pseudomonadota</taxon>
        <taxon>Betaproteobacteria</taxon>
        <taxon>Burkholderiales</taxon>
        <taxon>Oxalobacteraceae</taxon>
        <taxon>Telluria group</taxon>
        <taxon>Massilia</taxon>
    </lineage>
</organism>
<gene>
    <name evidence="1" type="ORF">F0185_12505</name>
</gene>
<dbReference type="RefSeq" id="WP_167224869.1">
    <property type="nucleotide sequence ID" value="NZ_VUYU01000007.1"/>
</dbReference>
<proteinExistence type="predicted"/>
<name>A0ABX0LNM4_9BURK</name>
<accession>A0ABX0LNM4</accession>
<evidence type="ECO:0000313" key="2">
    <source>
        <dbReference type="Proteomes" id="UP000785613"/>
    </source>
</evidence>
<comment type="caution">
    <text evidence="1">The sequence shown here is derived from an EMBL/GenBank/DDBJ whole genome shotgun (WGS) entry which is preliminary data.</text>
</comment>
<dbReference type="Proteomes" id="UP000785613">
    <property type="component" value="Unassembled WGS sequence"/>
</dbReference>
<dbReference type="EMBL" id="VUYU01000007">
    <property type="protein sequence ID" value="NHZ34405.1"/>
    <property type="molecule type" value="Genomic_DNA"/>
</dbReference>
<evidence type="ECO:0008006" key="3">
    <source>
        <dbReference type="Google" id="ProtNLM"/>
    </source>
</evidence>